<sequence length="72" mass="8050">MGNFGTHASHTARTDSKIAWQEIFLAIASMTYTPLGNSCLCAFVSRRPTPFFDRTDLTPQLFLTHSLPFTVN</sequence>
<accession>A0A5B7ED65</accession>
<keyword evidence="2" id="KW-1185">Reference proteome</keyword>
<protein>
    <submittedName>
        <fullName evidence="1">Uncharacterized protein</fullName>
    </submittedName>
</protein>
<dbReference type="EMBL" id="VSRR010002411">
    <property type="protein sequence ID" value="MPC31315.1"/>
    <property type="molecule type" value="Genomic_DNA"/>
</dbReference>
<reference evidence="1 2" key="1">
    <citation type="submission" date="2019-05" db="EMBL/GenBank/DDBJ databases">
        <title>Another draft genome of Portunus trituberculatus and its Hox gene families provides insights of decapod evolution.</title>
        <authorList>
            <person name="Jeong J.-H."/>
            <person name="Song I."/>
            <person name="Kim S."/>
            <person name="Choi T."/>
            <person name="Kim D."/>
            <person name="Ryu S."/>
            <person name="Kim W."/>
        </authorList>
    </citation>
    <scope>NUCLEOTIDE SEQUENCE [LARGE SCALE GENOMIC DNA]</scope>
    <source>
        <tissue evidence="1">Muscle</tissue>
    </source>
</reference>
<comment type="caution">
    <text evidence="1">The sequence shown here is derived from an EMBL/GenBank/DDBJ whole genome shotgun (WGS) entry which is preliminary data.</text>
</comment>
<evidence type="ECO:0000313" key="1">
    <source>
        <dbReference type="EMBL" id="MPC31315.1"/>
    </source>
</evidence>
<gene>
    <name evidence="1" type="ORF">E2C01_024601</name>
</gene>
<dbReference type="Proteomes" id="UP000324222">
    <property type="component" value="Unassembled WGS sequence"/>
</dbReference>
<name>A0A5B7ED65_PORTR</name>
<evidence type="ECO:0000313" key="2">
    <source>
        <dbReference type="Proteomes" id="UP000324222"/>
    </source>
</evidence>
<organism evidence="1 2">
    <name type="scientific">Portunus trituberculatus</name>
    <name type="common">Swimming crab</name>
    <name type="synonym">Neptunus trituberculatus</name>
    <dbReference type="NCBI Taxonomy" id="210409"/>
    <lineage>
        <taxon>Eukaryota</taxon>
        <taxon>Metazoa</taxon>
        <taxon>Ecdysozoa</taxon>
        <taxon>Arthropoda</taxon>
        <taxon>Crustacea</taxon>
        <taxon>Multicrustacea</taxon>
        <taxon>Malacostraca</taxon>
        <taxon>Eumalacostraca</taxon>
        <taxon>Eucarida</taxon>
        <taxon>Decapoda</taxon>
        <taxon>Pleocyemata</taxon>
        <taxon>Brachyura</taxon>
        <taxon>Eubrachyura</taxon>
        <taxon>Portunoidea</taxon>
        <taxon>Portunidae</taxon>
        <taxon>Portuninae</taxon>
        <taxon>Portunus</taxon>
    </lineage>
</organism>
<proteinExistence type="predicted"/>
<dbReference type="AlphaFoldDB" id="A0A5B7ED65"/>